<dbReference type="OrthoDB" id="432719at2759"/>
<dbReference type="NCBIfam" id="TIGR01525">
    <property type="entry name" value="ATPase-IB_hvy"/>
    <property type="match status" value="1"/>
</dbReference>
<protein>
    <submittedName>
        <fullName evidence="13">Heavy metal translocatin</fullName>
    </submittedName>
</protein>
<evidence type="ECO:0000256" key="10">
    <source>
        <dbReference type="RuleBase" id="RU362081"/>
    </source>
</evidence>
<keyword evidence="7" id="KW-1278">Translocase</keyword>
<feature type="transmembrane region" description="Helical" evidence="10">
    <location>
        <begin position="558"/>
        <end position="578"/>
    </location>
</feature>
<feature type="compositionally biased region" description="Polar residues" evidence="11">
    <location>
        <begin position="236"/>
        <end position="260"/>
    </location>
</feature>
<dbReference type="Gene3D" id="3.30.70.100">
    <property type="match status" value="2"/>
</dbReference>
<keyword evidence="4 10" id="KW-0479">Metal-binding</keyword>
<dbReference type="InterPro" id="IPR006121">
    <property type="entry name" value="HMA_dom"/>
</dbReference>
<dbReference type="InterPro" id="IPR036163">
    <property type="entry name" value="HMA_dom_sf"/>
</dbReference>
<evidence type="ECO:0000313" key="14">
    <source>
        <dbReference type="Proteomes" id="UP000235786"/>
    </source>
</evidence>
<keyword evidence="9 10" id="KW-0472">Membrane</keyword>
<dbReference type="PROSITE" id="PS50846">
    <property type="entry name" value="HMA_2"/>
    <property type="match status" value="2"/>
</dbReference>
<dbReference type="EMBL" id="KZ613964">
    <property type="protein sequence ID" value="PMD31105.1"/>
    <property type="molecule type" value="Genomic_DNA"/>
</dbReference>
<feature type="domain" description="HMA" evidence="12">
    <location>
        <begin position="289"/>
        <end position="354"/>
    </location>
</feature>
<keyword evidence="3 10" id="KW-0812">Transmembrane</keyword>
<dbReference type="InterPro" id="IPR044492">
    <property type="entry name" value="P_typ_ATPase_HD_dom"/>
</dbReference>
<dbReference type="Proteomes" id="UP000235786">
    <property type="component" value="Unassembled WGS sequence"/>
</dbReference>
<dbReference type="InterPro" id="IPR018303">
    <property type="entry name" value="ATPase_P-typ_P_site"/>
</dbReference>
<dbReference type="NCBIfam" id="TIGR01494">
    <property type="entry name" value="ATPase_P-type"/>
    <property type="match status" value="2"/>
</dbReference>
<feature type="transmembrane region" description="Helical" evidence="10">
    <location>
        <begin position="598"/>
        <end position="617"/>
    </location>
</feature>
<dbReference type="SUPFAM" id="SSF81653">
    <property type="entry name" value="Calcium ATPase, transduction domain A"/>
    <property type="match status" value="1"/>
</dbReference>
<dbReference type="Pfam" id="PF00122">
    <property type="entry name" value="E1-E2_ATPase"/>
    <property type="match status" value="1"/>
</dbReference>
<evidence type="ECO:0000256" key="7">
    <source>
        <dbReference type="ARBA" id="ARBA00022967"/>
    </source>
</evidence>
<dbReference type="PANTHER" id="PTHR43520">
    <property type="entry name" value="ATP7, ISOFORM B"/>
    <property type="match status" value="1"/>
</dbReference>
<dbReference type="SFLD" id="SFLDF00027">
    <property type="entry name" value="p-type_atpase"/>
    <property type="match status" value="1"/>
</dbReference>
<evidence type="ECO:0000256" key="4">
    <source>
        <dbReference type="ARBA" id="ARBA00022723"/>
    </source>
</evidence>
<dbReference type="InterPro" id="IPR008250">
    <property type="entry name" value="ATPase_P-typ_transduc_dom_A_sf"/>
</dbReference>
<evidence type="ECO:0000256" key="5">
    <source>
        <dbReference type="ARBA" id="ARBA00022741"/>
    </source>
</evidence>
<dbReference type="Gene3D" id="3.40.50.1000">
    <property type="entry name" value="HAD superfamily/HAD-like"/>
    <property type="match status" value="1"/>
</dbReference>
<keyword evidence="14" id="KW-1185">Reference proteome</keyword>
<feature type="transmembrane region" description="Helical" evidence="10">
    <location>
        <begin position="770"/>
        <end position="790"/>
    </location>
</feature>
<dbReference type="InterPro" id="IPR023298">
    <property type="entry name" value="ATPase_P-typ_TM_dom_sf"/>
</dbReference>
<dbReference type="PANTHER" id="PTHR43520:SF32">
    <property type="entry name" value="COPPER RESISTANCE P-TYPE ATPASE (EUROFUNG)"/>
    <property type="match status" value="1"/>
</dbReference>
<dbReference type="GO" id="GO:0005524">
    <property type="term" value="F:ATP binding"/>
    <property type="evidence" value="ECO:0007669"/>
    <property type="project" value="UniProtKB-UniRule"/>
</dbReference>
<feature type="transmembrane region" description="Helical" evidence="10">
    <location>
        <begin position="515"/>
        <end position="537"/>
    </location>
</feature>
<evidence type="ECO:0000256" key="2">
    <source>
        <dbReference type="ARBA" id="ARBA00006024"/>
    </source>
</evidence>
<evidence type="ECO:0000313" key="13">
    <source>
        <dbReference type="EMBL" id="PMD31105.1"/>
    </source>
</evidence>
<organism evidence="13 14">
    <name type="scientific">Hyaloscypha variabilis (strain UAMH 11265 / GT02V1 / F)</name>
    <name type="common">Meliniomyces variabilis</name>
    <dbReference type="NCBI Taxonomy" id="1149755"/>
    <lineage>
        <taxon>Eukaryota</taxon>
        <taxon>Fungi</taxon>
        <taxon>Dikarya</taxon>
        <taxon>Ascomycota</taxon>
        <taxon>Pezizomycotina</taxon>
        <taxon>Leotiomycetes</taxon>
        <taxon>Helotiales</taxon>
        <taxon>Hyaloscyphaceae</taxon>
        <taxon>Hyaloscypha</taxon>
        <taxon>Hyaloscypha variabilis</taxon>
    </lineage>
</organism>
<dbReference type="Pfam" id="PF00702">
    <property type="entry name" value="Hydrolase"/>
    <property type="match status" value="1"/>
</dbReference>
<keyword evidence="8 10" id="KW-1133">Transmembrane helix</keyword>
<feature type="transmembrane region" description="Helical" evidence="10">
    <location>
        <begin position="810"/>
        <end position="834"/>
    </location>
</feature>
<accession>A0A2J6QXW9</accession>
<dbReference type="Pfam" id="PF00403">
    <property type="entry name" value="HMA"/>
    <property type="match status" value="1"/>
</dbReference>
<dbReference type="GO" id="GO:0005507">
    <property type="term" value="F:copper ion binding"/>
    <property type="evidence" value="ECO:0007669"/>
    <property type="project" value="TreeGrafter"/>
</dbReference>
<dbReference type="GO" id="GO:0055070">
    <property type="term" value="P:copper ion homeostasis"/>
    <property type="evidence" value="ECO:0007669"/>
    <property type="project" value="TreeGrafter"/>
</dbReference>
<dbReference type="GO" id="GO:0016020">
    <property type="term" value="C:membrane"/>
    <property type="evidence" value="ECO:0007669"/>
    <property type="project" value="UniProtKB-SubCell"/>
</dbReference>
<dbReference type="SUPFAM" id="SSF81665">
    <property type="entry name" value="Calcium ATPase, transmembrane domain M"/>
    <property type="match status" value="1"/>
</dbReference>
<sequence>METNSHVGIARMPASGLCGGSAQFVLVAPPLSLVIFIFSAPSSLSAIKVGQAFIREGLSLPQPGPVPHQPEHTYTDKMAESVRRSSLVTTSFLISNMHCPSCVAHIKDILFSLQPSPIDVSPSLLSSWVTVQHDISLSVDDIANALEDAGFDIYDVTADPGHPPAAGTSTVTPGVGGPPRVGLGGEIGYLDRFIDRFQPGTARSKSRSKQSTRHLQNCESCRQEAAGKKKHVQDSKAPTSKSTVTETITPAETSKSNTGEGTRPVATMLSEQISGFPLVAIDSKGSDTWRASLAVGGMTCASCAGSITKELEKKDWVRKVVVNLISNSATVDFIGEDHKNDIVESIEDIGFEATLDNVIDLEVAEKGSQERSIHRTVDILIQGMFCDNCPGRVMDAIDTFGDRVKVEKAPTVRDPIMTILYTPKVPSFTIRNIVAAIGEINPAFNPIIYHPPTLEERSRKIHAREQVRILIRVVLTLVLAIPTLVIGIIYMSLVSSNDPGRRFLMAPLRAGVSRAQWALFIMATPVYFLCADVFHVRALKEIRSMWRPGSKTPLLQRFYRFGSMNMLMSVGTSIAYWSSVAQLIAAAAHSGEMVDDNSFYFDSVVFLTLFLLIGRLIESYSKSKTGDAVTMLGKLRPAEALLVTSDSNFAASDETLHNGNGNGGEATQRVNVDLLEFGDIVKVLHGGSPPCDGTVIQGETKFDESSLTGESRLVKKVIGDQVYSGTVNKDAPISIEITGVAGSSMLDQIVKAVREGQTKRAPMERIADTLTSYFVPFVTLIAITTWIIWLSLGLSGTLPDDYLGSETNGWVVWSLQFAIAVFVVACPCGLALAAPTAIFVGGGLAAKHGILVKGGGEAFEKASRLDCIVFDKTGTLTVGGEPVVTNFEQFTTKTEIVEDKTEAETRILGMVNAIEGNSSHTVAKALVSFWRERQLKGHDTGIDVDNVEEVAGKGMKGTFHINATTEDVEMLIGNELLMAESKVEIPLSAQTTIDEWKSKGRSVALAAVRSSIDRKEEDDDWFSTSPWQLAAAFAISDPVRPEATGIIKALQKRGKDVWMLSGDNQITANAIGAQVGIPASNIIAGVLPSQKAEKIQYLQKSLKARGSDGTEHTQQRALVAMVGDGINDSPALTTADVGIAIGSGSDIAISSAEFVLVSSNLNSLITLLDLSKFVFRRIKFNFGWALVYNLIALPVAAGALYPIVSGRQHIRLDPVWASLAMAMSSISVVLSSLALRSKLPWIGFRAGKEVESACQYPISEIFTYTKTPPPLLLDTFSFTAISSLDALILGRNEFRDSAPSLDRVPQRQSRLVSNTHNEVQARFLACRVLLSFKDPRNAAASPRGLREHAGTFRYWSIEGFKMKAAIFLGALGVVQIEVNAQIPTQGVPRTPTGAEITRCTPPIGQVCSTSSQTPTITPPPGFFPTWPASIRPDQAQADSATFLLSSLQSSWSANITYTALAGAVYVAAPADAQYSLAVNGWNWDRIVRSEWYNGGTYNDSGTMVTYAGVTKSWKAVVVAQEELLQSGFNQIFGLSSGGNRVGIAGFGGFKFNGVVVGTSDNAPENEF</sequence>
<reference evidence="13 14" key="1">
    <citation type="submission" date="2016-04" db="EMBL/GenBank/DDBJ databases">
        <title>A degradative enzymes factory behind the ericoid mycorrhizal symbiosis.</title>
        <authorList>
            <consortium name="DOE Joint Genome Institute"/>
            <person name="Martino E."/>
            <person name="Morin E."/>
            <person name="Grelet G."/>
            <person name="Kuo A."/>
            <person name="Kohler A."/>
            <person name="Daghino S."/>
            <person name="Barry K."/>
            <person name="Choi C."/>
            <person name="Cichocki N."/>
            <person name="Clum A."/>
            <person name="Copeland A."/>
            <person name="Hainaut M."/>
            <person name="Haridas S."/>
            <person name="Labutti K."/>
            <person name="Lindquist E."/>
            <person name="Lipzen A."/>
            <person name="Khouja H.-R."/>
            <person name="Murat C."/>
            <person name="Ohm R."/>
            <person name="Olson A."/>
            <person name="Spatafora J."/>
            <person name="Veneault-Fourrey C."/>
            <person name="Henrissat B."/>
            <person name="Grigoriev I."/>
            <person name="Martin F."/>
            <person name="Perotto S."/>
        </authorList>
    </citation>
    <scope>NUCLEOTIDE SEQUENCE [LARGE SCALE GENOMIC DNA]</scope>
    <source>
        <strain evidence="13 14">F</strain>
    </source>
</reference>
<evidence type="ECO:0000256" key="8">
    <source>
        <dbReference type="ARBA" id="ARBA00022989"/>
    </source>
</evidence>
<dbReference type="SUPFAM" id="SSF56784">
    <property type="entry name" value="HAD-like"/>
    <property type="match status" value="1"/>
</dbReference>
<dbReference type="SFLD" id="SFLDS00003">
    <property type="entry name" value="Haloacid_Dehalogenase"/>
    <property type="match status" value="1"/>
</dbReference>
<dbReference type="SFLD" id="SFLDG00002">
    <property type="entry name" value="C1.7:_P-type_atpase_like"/>
    <property type="match status" value="1"/>
</dbReference>
<dbReference type="FunFam" id="3.30.70.100:FF:000043">
    <property type="entry name" value="Copper-transporting ATPase 2"/>
    <property type="match status" value="1"/>
</dbReference>
<dbReference type="PROSITE" id="PS01047">
    <property type="entry name" value="HMA_1"/>
    <property type="match status" value="1"/>
</dbReference>
<dbReference type="CDD" id="cd02094">
    <property type="entry name" value="P-type_ATPase_Cu-like"/>
    <property type="match status" value="1"/>
</dbReference>
<dbReference type="CDD" id="cd00371">
    <property type="entry name" value="HMA"/>
    <property type="match status" value="2"/>
</dbReference>
<dbReference type="SUPFAM" id="SSF81660">
    <property type="entry name" value="Metal cation-transporting ATPase, ATP-binding domain N"/>
    <property type="match status" value="1"/>
</dbReference>
<dbReference type="InterPro" id="IPR023299">
    <property type="entry name" value="ATPase_P-typ_cyto_dom_N"/>
</dbReference>
<gene>
    <name evidence="13" type="ORF">L207DRAFT_573169</name>
</gene>
<dbReference type="PROSITE" id="PS00154">
    <property type="entry name" value="ATPASE_E1_E2"/>
    <property type="match status" value="1"/>
</dbReference>
<evidence type="ECO:0000256" key="1">
    <source>
        <dbReference type="ARBA" id="ARBA00004141"/>
    </source>
</evidence>
<feature type="transmembrane region" description="Helical" evidence="10">
    <location>
        <begin position="20"/>
        <end position="38"/>
    </location>
</feature>
<name>A0A2J6QXW9_HYAVF</name>
<dbReference type="STRING" id="1149755.A0A2J6QXW9"/>
<dbReference type="InterPro" id="IPR059000">
    <property type="entry name" value="ATPase_P-type_domA"/>
</dbReference>
<dbReference type="PRINTS" id="PR00119">
    <property type="entry name" value="CATATPASE"/>
</dbReference>
<dbReference type="Gene3D" id="2.70.150.10">
    <property type="entry name" value="Calcium-transporting ATPase, cytoplasmic transduction domain A"/>
    <property type="match status" value="1"/>
</dbReference>
<feature type="region of interest" description="Disordered" evidence="11">
    <location>
        <begin position="200"/>
        <end position="262"/>
    </location>
</feature>
<comment type="similarity">
    <text evidence="2 10">Belongs to the cation transport ATPase (P-type) (TC 3.A.3) family. Type IB subfamily.</text>
</comment>
<dbReference type="GO" id="GO:0043682">
    <property type="term" value="F:P-type divalent copper transporter activity"/>
    <property type="evidence" value="ECO:0007669"/>
    <property type="project" value="TreeGrafter"/>
</dbReference>
<keyword evidence="5 10" id="KW-0547">Nucleotide-binding</keyword>
<proteinExistence type="inferred from homology"/>
<evidence type="ECO:0000256" key="3">
    <source>
        <dbReference type="ARBA" id="ARBA00022692"/>
    </source>
</evidence>
<feature type="domain" description="HMA" evidence="12">
    <location>
        <begin position="88"/>
        <end position="154"/>
    </location>
</feature>
<dbReference type="InterPro" id="IPR001757">
    <property type="entry name" value="P_typ_ATPase"/>
</dbReference>
<dbReference type="SUPFAM" id="SSF55008">
    <property type="entry name" value="HMA, heavy metal-associated domain"/>
    <property type="match status" value="2"/>
</dbReference>
<feature type="transmembrane region" description="Helical" evidence="10">
    <location>
        <begin position="469"/>
        <end position="495"/>
    </location>
</feature>
<evidence type="ECO:0000259" key="12">
    <source>
        <dbReference type="PROSITE" id="PS50846"/>
    </source>
</evidence>
<dbReference type="InterPro" id="IPR036412">
    <property type="entry name" value="HAD-like_sf"/>
</dbReference>
<keyword evidence="6 10" id="KW-0067">ATP-binding</keyword>
<dbReference type="Gene3D" id="3.40.1110.10">
    <property type="entry name" value="Calcium-transporting ATPase, cytoplasmic domain N"/>
    <property type="match status" value="1"/>
</dbReference>
<feature type="transmembrane region" description="Helical" evidence="10">
    <location>
        <begin position="1182"/>
        <end position="1203"/>
    </location>
</feature>
<dbReference type="InterPro" id="IPR023214">
    <property type="entry name" value="HAD_sf"/>
</dbReference>
<dbReference type="FunFam" id="2.70.150.10:FF:000068">
    <property type="entry name" value="Copper resistance-associated P-type ATPase"/>
    <property type="match status" value="1"/>
</dbReference>
<evidence type="ECO:0000256" key="11">
    <source>
        <dbReference type="SAM" id="MobiDB-lite"/>
    </source>
</evidence>
<comment type="subcellular location">
    <subcellularLocation>
        <location evidence="1">Membrane</location>
        <topology evidence="1">Multi-pass membrane protein</topology>
    </subcellularLocation>
</comment>
<dbReference type="InterPro" id="IPR017969">
    <property type="entry name" value="Heavy-metal-associated_CS"/>
</dbReference>
<dbReference type="InterPro" id="IPR027256">
    <property type="entry name" value="P-typ_ATPase_IB"/>
</dbReference>
<evidence type="ECO:0000256" key="6">
    <source>
        <dbReference type="ARBA" id="ARBA00022840"/>
    </source>
</evidence>
<evidence type="ECO:0000256" key="9">
    <source>
        <dbReference type="ARBA" id="ARBA00023136"/>
    </source>
</evidence>
<dbReference type="GO" id="GO:0016887">
    <property type="term" value="F:ATP hydrolysis activity"/>
    <property type="evidence" value="ECO:0007669"/>
    <property type="project" value="InterPro"/>
</dbReference>